<dbReference type="InterPro" id="IPR036388">
    <property type="entry name" value="WH-like_DNA-bd_sf"/>
</dbReference>
<dbReference type="PANTHER" id="PTHR30346">
    <property type="entry name" value="TRANSCRIPTIONAL DUAL REGULATOR HCAR-RELATED"/>
    <property type="match status" value="1"/>
</dbReference>
<gene>
    <name evidence="6" type="ORF">ACFFRO_02820</name>
</gene>
<accession>A0ABV5V8J8</accession>
<dbReference type="SUPFAM" id="SSF53850">
    <property type="entry name" value="Periplasmic binding protein-like II"/>
    <property type="match status" value="1"/>
</dbReference>
<reference evidence="6 7" key="1">
    <citation type="submission" date="2024-09" db="EMBL/GenBank/DDBJ databases">
        <authorList>
            <person name="Sun Q."/>
            <person name="Mori K."/>
        </authorList>
    </citation>
    <scope>NUCLEOTIDE SEQUENCE [LARGE SCALE GENOMIC DNA]</scope>
    <source>
        <strain evidence="6 7">JCM 10918</strain>
    </source>
</reference>
<dbReference type="InterPro" id="IPR000847">
    <property type="entry name" value="LysR_HTH_N"/>
</dbReference>
<evidence type="ECO:0000259" key="5">
    <source>
        <dbReference type="PROSITE" id="PS50931"/>
    </source>
</evidence>
<dbReference type="PANTHER" id="PTHR30346:SF0">
    <property type="entry name" value="HCA OPERON TRANSCRIPTIONAL ACTIVATOR HCAR"/>
    <property type="match status" value="1"/>
</dbReference>
<dbReference type="PRINTS" id="PR00039">
    <property type="entry name" value="HTHLYSR"/>
</dbReference>
<sequence>MPASPQPSPDLDLRLVRYFTVVAEHGHFGRAAEALRVAQPSLSRQIRRLEQELGARLLDRTPRGTRLTEAGEVFLPRARALLRAAAEAAAHTRAAARPSRFAIGCTTSLIVTPAVRELRRRHPHAEVRVVHLPWGEARAALLDRRVDAVVTRLPLVTDGLEVTVLYDEPRAVMMPLDHRLAGKESVTLDDIADEPMPMVRDDPAFNAYWRIDPRPDGRPAPDGPVVDMMEDKYELIADGRAVAIVPDSPRVRSIRPDLTTVPLEGVPPVHVVLATRAGERGRIVADLRRCAREKLGRASAASPE</sequence>
<proteinExistence type="inferred from homology"/>
<comment type="caution">
    <text evidence="6">The sequence shown here is derived from an EMBL/GenBank/DDBJ whole genome shotgun (WGS) entry which is preliminary data.</text>
</comment>
<keyword evidence="7" id="KW-1185">Reference proteome</keyword>
<dbReference type="Pfam" id="PF03466">
    <property type="entry name" value="LysR_substrate"/>
    <property type="match status" value="1"/>
</dbReference>
<feature type="domain" description="HTH lysR-type" evidence="5">
    <location>
        <begin position="11"/>
        <end position="68"/>
    </location>
</feature>
<keyword evidence="3" id="KW-0238">DNA-binding</keyword>
<keyword evidence="4" id="KW-0804">Transcription</keyword>
<evidence type="ECO:0000256" key="3">
    <source>
        <dbReference type="ARBA" id="ARBA00023125"/>
    </source>
</evidence>
<name>A0ABV5V8J8_9ACTN</name>
<keyword evidence="2" id="KW-0805">Transcription regulation</keyword>
<evidence type="ECO:0000256" key="4">
    <source>
        <dbReference type="ARBA" id="ARBA00023163"/>
    </source>
</evidence>
<comment type="similarity">
    <text evidence="1">Belongs to the LysR transcriptional regulatory family.</text>
</comment>
<dbReference type="InterPro" id="IPR005119">
    <property type="entry name" value="LysR_subst-bd"/>
</dbReference>
<evidence type="ECO:0000256" key="1">
    <source>
        <dbReference type="ARBA" id="ARBA00009437"/>
    </source>
</evidence>
<dbReference type="CDD" id="cd08414">
    <property type="entry name" value="PBP2_LTTR_aromatics_like"/>
    <property type="match status" value="1"/>
</dbReference>
<dbReference type="EMBL" id="JBHMAR010000002">
    <property type="protein sequence ID" value="MFB9734087.1"/>
    <property type="molecule type" value="Genomic_DNA"/>
</dbReference>
<dbReference type="Gene3D" id="1.10.10.10">
    <property type="entry name" value="Winged helix-like DNA-binding domain superfamily/Winged helix DNA-binding domain"/>
    <property type="match status" value="1"/>
</dbReference>
<dbReference type="Pfam" id="PF00126">
    <property type="entry name" value="HTH_1"/>
    <property type="match status" value="1"/>
</dbReference>
<dbReference type="SUPFAM" id="SSF46785">
    <property type="entry name" value="Winged helix' DNA-binding domain"/>
    <property type="match status" value="1"/>
</dbReference>
<dbReference type="Proteomes" id="UP001589703">
    <property type="component" value="Unassembled WGS sequence"/>
</dbReference>
<protein>
    <submittedName>
        <fullName evidence="6">LysR family transcriptional regulator</fullName>
    </submittedName>
</protein>
<organism evidence="6 7">
    <name type="scientific">Streptomyces thermocoprophilus</name>
    <dbReference type="NCBI Taxonomy" id="78356"/>
    <lineage>
        <taxon>Bacteria</taxon>
        <taxon>Bacillati</taxon>
        <taxon>Actinomycetota</taxon>
        <taxon>Actinomycetes</taxon>
        <taxon>Kitasatosporales</taxon>
        <taxon>Streptomycetaceae</taxon>
        <taxon>Streptomyces</taxon>
    </lineage>
</organism>
<dbReference type="RefSeq" id="WP_385857961.1">
    <property type="nucleotide sequence ID" value="NZ_JBHMAR010000002.1"/>
</dbReference>
<dbReference type="PROSITE" id="PS50931">
    <property type="entry name" value="HTH_LYSR"/>
    <property type="match status" value="1"/>
</dbReference>
<evidence type="ECO:0000313" key="7">
    <source>
        <dbReference type="Proteomes" id="UP001589703"/>
    </source>
</evidence>
<evidence type="ECO:0000256" key="2">
    <source>
        <dbReference type="ARBA" id="ARBA00023015"/>
    </source>
</evidence>
<evidence type="ECO:0000313" key="6">
    <source>
        <dbReference type="EMBL" id="MFB9734087.1"/>
    </source>
</evidence>
<dbReference type="InterPro" id="IPR036390">
    <property type="entry name" value="WH_DNA-bd_sf"/>
</dbReference>
<dbReference type="Gene3D" id="3.40.190.10">
    <property type="entry name" value="Periplasmic binding protein-like II"/>
    <property type="match status" value="2"/>
</dbReference>